<evidence type="ECO:0008006" key="4">
    <source>
        <dbReference type="Google" id="ProtNLM"/>
    </source>
</evidence>
<reference evidence="2 3" key="1">
    <citation type="submission" date="2018-07" db="EMBL/GenBank/DDBJ databases">
        <title>Genome sequences of Haloplanus sp. CBA1112.</title>
        <authorList>
            <person name="Kim Y.B."/>
            <person name="Roh S.W."/>
        </authorList>
    </citation>
    <scope>NUCLEOTIDE SEQUENCE [LARGE SCALE GENOMIC DNA]</scope>
    <source>
        <strain evidence="2 3">CBA1112</strain>
    </source>
</reference>
<evidence type="ECO:0000313" key="2">
    <source>
        <dbReference type="EMBL" id="AXG08620.1"/>
    </source>
</evidence>
<organism evidence="2 3">
    <name type="scientific">Haloplanus rubicundus</name>
    <dbReference type="NCBI Taxonomy" id="1547898"/>
    <lineage>
        <taxon>Archaea</taxon>
        <taxon>Methanobacteriati</taxon>
        <taxon>Methanobacteriota</taxon>
        <taxon>Stenosarchaea group</taxon>
        <taxon>Halobacteria</taxon>
        <taxon>Halobacteriales</taxon>
        <taxon>Haloferacaceae</taxon>
        <taxon>Haloplanus</taxon>
    </lineage>
</organism>
<dbReference type="RefSeq" id="WP_114604901.1">
    <property type="nucleotide sequence ID" value="NZ_CP031148.1"/>
</dbReference>
<gene>
    <name evidence="2" type="ORF">DU484_01420</name>
</gene>
<proteinExistence type="predicted"/>
<keyword evidence="1" id="KW-0812">Transmembrane</keyword>
<evidence type="ECO:0000313" key="3">
    <source>
        <dbReference type="Proteomes" id="UP000252985"/>
    </source>
</evidence>
<accession>A0A345E8U8</accession>
<keyword evidence="1" id="KW-0472">Membrane</keyword>
<dbReference type="GeneID" id="37285596"/>
<evidence type="ECO:0000256" key="1">
    <source>
        <dbReference type="SAM" id="Phobius"/>
    </source>
</evidence>
<protein>
    <recommendedName>
        <fullName evidence="4">Peptidase M48 domain-containing protein</fullName>
    </recommendedName>
</protein>
<name>A0A345E8U8_9EURY</name>
<sequence length="222" mass="25091">MSIDNLRNRIYKRLYRLESWFQDRATRLFAWLYRRPVESRETYETVGGDEVDAYMFSNESMLFGQHTPFGTILLNKHLLSDVSGQTETHVVQHELSHRDRNSVIRGLWWGIIFSMAVGIAYGLYGGLLVLLGVSVGALTKLFAYSAILVVTGIIVNRLEETKAELDALHALGEGDFRAAHEEISTIGERSVVGLILGVLFYPNPETTISLYNKFQQIGLYGE</sequence>
<dbReference type="AlphaFoldDB" id="A0A345E8U8"/>
<dbReference type="EMBL" id="CP031148">
    <property type="protein sequence ID" value="AXG08620.1"/>
    <property type="molecule type" value="Genomic_DNA"/>
</dbReference>
<dbReference type="KEGG" id="haq:DU484_01420"/>
<feature type="transmembrane region" description="Helical" evidence="1">
    <location>
        <begin position="130"/>
        <end position="155"/>
    </location>
</feature>
<keyword evidence="1" id="KW-1133">Transmembrane helix</keyword>
<feature type="transmembrane region" description="Helical" evidence="1">
    <location>
        <begin position="106"/>
        <end position="124"/>
    </location>
</feature>
<dbReference type="Proteomes" id="UP000252985">
    <property type="component" value="Chromosome"/>
</dbReference>